<dbReference type="Pfam" id="PF00454">
    <property type="entry name" value="PI3_PI4_kinase"/>
    <property type="match status" value="1"/>
</dbReference>
<keyword evidence="6 18" id="KW-0808">Transferase</keyword>
<dbReference type="GO" id="GO:0042254">
    <property type="term" value="P:ribosome biogenesis"/>
    <property type="evidence" value="ECO:0007669"/>
    <property type="project" value="UniProtKB-ARBA"/>
</dbReference>
<dbReference type="CDD" id="cd05169">
    <property type="entry name" value="PIKKc_TOR"/>
    <property type="match status" value="1"/>
</dbReference>
<feature type="domain" description="PI3K/PI4K catalytic" evidence="21">
    <location>
        <begin position="2008"/>
        <end position="2323"/>
    </location>
</feature>
<dbReference type="InterPro" id="IPR016024">
    <property type="entry name" value="ARM-type_fold"/>
</dbReference>
<dbReference type="GO" id="GO:0010972">
    <property type="term" value="P:negative regulation of G2/M transition of mitotic cell cycle"/>
    <property type="evidence" value="ECO:0007669"/>
    <property type="project" value="UniProtKB-ARBA"/>
</dbReference>
<dbReference type="EC" id="2.7.11.1" evidence="18"/>
<feature type="domain" description="FAT" evidence="22">
    <location>
        <begin position="1235"/>
        <end position="1833"/>
    </location>
</feature>
<dbReference type="Pfam" id="PF11865">
    <property type="entry name" value="mTOR_dom"/>
    <property type="match status" value="1"/>
</dbReference>
<dbReference type="InterPro" id="IPR000403">
    <property type="entry name" value="PI3/4_kinase_cat_dom"/>
</dbReference>
<dbReference type="PANTHER" id="PTHR11139">
    <property type="entry name" value="ATAXIA TELANGIECTASIA MUTATED ATM -RELATED"/>
    <property type="match status" value="1"/>
</dbReference>
<dbReference type="GO" id="GO:0031137">
    <property type="term" value="P:regulation of conjugation with cellular fusion"/>
    <property type="evidence" value="ECO:0007669"/>
    <property type="project" value="UniProtKB-ARBA"/>
</dbReference>
<name>A0A8H4WBB3_9HELO</name>
<dbReference type="SMART" id="SM01343">
    <property type="entry name" value="FATC"/>
    <property type="match status" value="1"/>
</dbReference>
<dbReference type="InterPro" id="IPR011989">
    <property type="entry name" value="ARM-like"/>
</dbReference>
<dbReference type="Gene3D" id="1.10.1070.11">
    <property type="entry name" value="Phosphatidylinositol 3-/4-kinase, catalytic domain"/>
    <property type="match status" value="1"/>
</dbReference>
<dbReference type="Gene3D" id="1.25.10.10">
    <property type="entry name" value="Leucine-rich Repeat Variant"/>
    <property type="match status" value="3"/>
</dbReference>
<dbReference type="GO" id="GO:0000329">
    <property type="term" value="C:fungal-type vacuole membrane"/>
    <property type="evidence" value="ECO:0007669"/>
    <property type="project" value="UniProtKB-ARBA"/>
</dbReference>
<keyword evidence="10 18" id="KW-0067">ATP-binding</keyword>
<feature type="coiled-coil region" evidence="19">
    <location>
        <begin position="1299"/>
        <end position="1326"/>
    </location>
</feature>
<dbReference type="InterPro" id="IPR036291">
    <property type="entry name" value="NAD(P)-bd_dom_sf"/>
</dbReference>
<evidence type="ECO:0000256" key="17">
    <source>
        <dbReference type="ARBA" id="ARBA00048679"/>
    </source>
</evidence>
<keyword evidence="12" id="KW-0469">Meiosis</keyword>
<evidence type="ECO:0000259" key="22">
    <source>
        <dbReference type="PROSITE" id="PS51189"/>
    </source>
</evidence>
<dbReference type="GO" id="GO:0038202">
    <property type="term" value="P:TORC1 signaling"/>
    <property type="evidence" value="ECO:0007669"/>
    <property type="project" value="TreeGrafter"/>
</dbReference>
<dbReference type="GO" id="GO:1901992">
    <property type="term" value="P:positive regulation of mitotic cell cycle phase transition"/>
    <property type="evidence" value="ECO:0007669"/>
    <property type="project" value="UniProtKB-ARBA"/>
</dbReference>
<evidence type="ECO:0000256" key="16">
    <source>
        <dbReference type="ARBA" id="ARBA00047899"/>
    </source>
</evidence>
<dbReference type="Pfam" id="PF02260">
    <property type="entry name" value="FATC"/>
    <property type="match status" value="1"/>
</dbReference>
<keyword evidence="13" id="KW-0131">Cell cycle</keyword>
<evidence type="ECO:0000259" key="23">
    <source>
        <dbReference type="PROSITE" id="PS51190"/>
    </source>
</evidence>
<dbReference type="PROSITE" id="PS50290">
    <property type="entry name" value="PI3_4_KINASE_3"/>
    <property type="match status" value="1"/>
</dbReference>
<sequence>MSQTAQDALNQIVGELRSRVSDDIRKRAAADLREKLTPCKDLPQERFLEFYNVVNQRIAQLISHGNDAADRLGGIHALDALIDFDGVDVGQKTTRFTQSLRTVLRGKDLIPMQPAAVALGKICRPGGSLISDLVEAEIKTALEWLQSDRVEERRYSAVLVLRELARNAPTLVYGFVSLIFDQIWVGLRDQRLLIRQTAAEAISACFQIIRERDQAMRQTWQAKIYDEAVQGVRQGSVEYIHGSLLVIKELLQQGGMFMHEHYQEVCEIVFRHKDHRDVQIRRTVVMLIPELANYSPSEFAQSYLHKFMVFLSGMLKKDKDRNDAFLAIGNIANAVKSAIAPYLDGVLIYVREGLSLKSRRSGTVDPVFDCISRLAVAVGQTLSKYMEALLDPIFACELTPKLTQALVDMAFYIPPVKPTIQERLLDMLSKVLCGEPFKPLGAPTPNSISAAPIVPKDSKDPNAYGNRQTEIKLALNTLGSFDFSGHVLNEFVRDVAIKYVEDENPDIREAAALTCCQLYVRDPIVNQTSYHAIQVVSEVIEKLLTVGVADPDPGIRRTVLAALDERFDRHLAKAENIRTLFFALNDEVFSIREVAIAIIGRLTQVNPAYVIPSLRKVLIQMLTELEFSDVARNKEESAKLLSLLVQNSQRLIKPYVDPMISVLLPKARDPSPAVASTILKAIGDLATVGGEDMLPYIPKLMPIIIEALQDQSSPVKREAALRTLGQLASNSGYVVKPYLEYPSLLEILQNIIRGEPQRGSLRQETIKLMGILGALDPYRHQQVEERSPEMQLRLESNQTTDISLMMTGLTPSTKEYFPTVVINALLQILKDTSLIQHHAVVVEAIMQIFRTLNLECVPFLDKIIPAFLSVIRSSPAARLESYFSNLSILVTIVKQHIRNYLPDIVTVLQEYWNVSATLQANILQLVEAISRSLEGEFKIYLAGLLPLMLGVLEKDISTRRLPSERVLHAFLIFGSSAEEYMHLIIPVVVNVFEKPQQPSFIRKSAIDTIGKISRQVNLNDYASKIIHPLARVLGGNDPSLRIAALDTLCALIFQLGKDYLHFVGTINKVLAANQIQHQNYELLVSKLQKGEVLPQDLNADDRYRYQNDEMSAMEPSNKKLDSNPVHLKAAWDATGKSTKEDWQEWMRRFSLTVLTESPNHALRACASLASVYPPLARELFNSAFVSCWSDLFEPYQNIETAIRSPHVTPDLLGVLLNLAEFMEHDDKALPIDIRVLGREAGRCHAWAKALHYKELEFIQDQSSGAVEALIQINNQLQQYDAAIGILRKAQTFKDGITLRETWFEKLERWEEALEFYKKREQEFSEHGETLDIIMGKMRCLHALGEWEQLSALAQDKWHTSSLEIKRAVAPLATAAAWGLRQWDLMDDYLSVMKANTPDRSFFGAILALHRNQFREAAIYIQKVREGLDTELSALVSESYNRAYAVVVRVQMLAELEELITYKQSNNNPARQETLRKTWETRLLGCQRNVEVWQRMLKLRALVITPKENMAMEIKFANLCRNSGRMALAEGSLKSLIGSEDSLDTMLPYTEGEQRQSHRRIKNIPPHVQYAVLKYHWAAGKKGPALEGLKILTSEMADRLEAAQMAAQGGMNGEIHLNGNANMTNGYIQNGMGPGGTNPLLNSKALGEHTKLLARCCLKQGEWQVAQKKGDWQHDHVDDVLSSYRAATHFDSGWYKAWHAWALANFEIVQAIGQQSDRSRDVVVPTNALIEHVVPAVRGFFKSIALSKGSSLQDTLRLLTLWFAHGGSPEVNAAVTEGFASVSVDTWLEVIPQLIARINQPNTRVRQSIHNLLADIGRAHPQALVYPLTVAMKSAPNTRRSRSAVQIMDSMRQHSARLVEQADVVSHELIRVAVLWHELWHEGLEEASRLYFGDRNIEGMFATLAPLHDMLDQGPETLREISFAQTFGRDLQEAREWCYAYRQSGDVGEINSAWDLYYQVFRRIARQLPQLNNLELAYVSPKLLHARDLDLAVPGTYQSGKPIVRTLNFETNFSVISSKQRPRKLSLNGSDGKAYAFLLKGHEDIRQDERVMQLFGLCNTLLMADSESYKRHLNIQRYPAIPLSQSSGLLGWVPNSDTLHVLIREYRESRKILLNIEHRIMLQMAPDYDNLTLMQKVEVFGYALDNTTGQDLYRVLWLKSKSSEAWLERRTNYTRSLGVMSMVGYILGLGDRHPSNLMLDRITGKIIHIDFGDCFEVAMHREKYPERVPFRLTRMLTYAMEVGNIEGSFRITCENVMRVLRDNKESLMAVLEAFIHDPLLNWRLTGDTSPAGPNFRSERRDSLMAAQARRPSIMDADIPPTALMAQDPTTLAGGPPSSRPRARTNSTAQGGGAIDGDMQETQNERAMQVLNRVKEKLIGRDFKSEEELTYIVQVDKLLIEATKFENLCQHYIGWCSFCVAFVTGAASGIGLAISKRLILDGISKIALIDVKSETLTAILPDLSSLSQGVKLLPIAVDCSKEEEVDAAVNQVMKEFGRLDFAVNAAGVTGSKYAATGEMESSVLDEVLGVNLKGLWLCERAELRAMMEREQRDVITGLPLKTRGSIVNIGSVCSLHAKVKRAAPYTIAKHGVVGLTKVDACDYASEGIRINTVCPGWIETNMTEWVRKNPSPQVNDALLATFPMNRWGIPEEVAYLASFLLSDKASFITGGSYVVDGGLTAV</sequence>
<protein>
    <recommendedName>
        <fullName evidence="18">Serine/threonine-protein kinase TOR</fullName>
        <ecNumber evidence="18">2.7.11.1</ecNumber>
    </recommendedName>
</protein>
<dbReference type="Proteomes" id="UP000566819">
    <property type="component" value="Unassembled WGS sequence"/>
</dbReference>
<keyword evidence="19" id="KW-0175">Coiled coil</keyword>
<dbReference type="GO" id="GO:0051321">
    <property type="term" value="P:meiotic cell cycle"/>
    <property type="evidence" value="ECO:0007669"/>
    <property type="project" value="UniProtKB-KW"/>
</dbReference>
<dbReference type="SMART" id="SM01345">
    <property type="entry name" value="Rapamycin_bind"/>
    <property type="match status" value="1"/>
</dbReference>
<dbReference type="GO" id="GO:0006995">
    <property type="term" value="P:cellular response to nitrogen starvation"/>
    <property type="evidence" value="ECO:0007669"/>
    <property type="project" value="UniProtKB-ARBA"/>
</dbReference>
<evidence type="ECO:0000256" key="13">
    <source>
        <dbReference type="ARBA" id="ARBA00023306"/>
    </source>
</evidence>
<dbReference type="InterPro" id="IPR002347">
    <property type="entry name" value="SDR_fam"/>
</dbReference>
<dbReference type="FunFam" id="1.25.10.10:FF:000582">
    <property type="entry name" value="Serine/threonine-protein kinase TOR"/>
    <property type="match status" value="1"/>
</dbReference>
<dbReference type="Gene3D" id="1.20.120.150">
    <property type="entry name" value="FKBP12-rapamycin binding domain"/>
    <property type="match status" value="1"/>
</dbReference>
<dbReference type="FunFam" id="1.25.10.10:FF:000446">
    <property type="entry name" value="Serine/threonine-protein kinase TOR"/>
    <property type="match status" value="1"/>
</dbReference>
<dbReference type="SUPFAM" id="SSF56112">
    <property type="entry name" value="Protein kinase-like (PK-like)"/>
    <property type="match status" value="1"/>
</dbReference>
<keyword evidence="5" id="KW-0926">Vacuole</keyword>
<dbReference type="InterPro" id="IPR057564">
    <property type="entry name" value="HEAT_ATR"/>
</dbReference>
<dbReference type="SUPFAM" id="SSF51735">
    <property type="entry name" value="NAD(P)-binding Rossmann-fold domains"/>
    <property type="match status" value="1"/>
</dbReference>
<evidence type="ECO:0000256" key="1">
    <source>
        <dbReference type="ARBA" id="ARBA00004413"/>
    </source>
</evidence>
<dbReference type="FunFam" id="3.30.1010.10:FF:000004">
    <property type="entry name" value="Serine/threonine-protein kinase TOR"/>
    <property type="match status" value="1"/>
</dbReference>
<dbReference type="GO" id="GO:0005634">
    <property type="term" value="C:nucleus"/>
    <property type="evidence" value="ECO:0007669"/>
    <property type="project" value="TreeGrafter"/>
</dbReference>
<dbReference type="SMART" id="SM00146">
    <property type="entry name" value="PI3Kc"/>
    <property type="match status" value="1"/>
</dbReference>
<evidence type="ECO:0000256" key="11">
    <source>
        <dbReference type="ARBA" id="ARBA00022857"/>
    </source>
</evidence>
<dbReference type="InterPro" id="IPR036940">
    <property type="entry name" value="PI3/4_kinase_cat_sf"/>
</dbReference>
<reference evidence="24 25" key="1">
    <citation type="submission" date="2020-03" db="EMBL/GenBank/DDBJ databases">
        <title>Draft Genome Sequence of Cudoniella acicularis.</title>
        <authorList>
            <person name="Buettner E."/>
            <person name="Kellner H."/>
        </authorList>
    </citation>
    <scope>NUCLEOTIDE SEQUENCE [LARGE SCALE GENOMIC DNA]</scope>
    <source>
        <strain evidence="24 25">DSM 108380</strain>
    </source>
</reference>
<evidence type="ECO:0000256" key="15">
    <source>
        <dbReference type="ARBA" id="ARBA00029427"/>
    </source>
</evidence>
<dbReference type="InterPro" id="IPR057978">
    <property type="entry name" value="TPR_DAAF5"/>
</dbReference>
<dbReference type="EMBL" id="JAAMPI010000010">
    <property type="protein sequence ID" value="KAF4637784.1"/>
    <property type="molecule type" value="Genomic_DNA"/>
</dbReference>
<evidence type="ECO:0000256" key="7">
    <source>
        <dbReference type="ARBA" id="ARBA00022737"/>
    </source>
</evidence>
<dbReference type="OrthoDB" id="381190at2759"/>
<keyword evidence="8 18" id="KW-0547">Nucleotide-binding</keyword>
<dbReference type="Pfam" id="PF08771">
    <property type="entry name" value="FRB_dom"/>
    <property type="match status" value="1"/>
</dbReference>
<dbReference type="GO" id="GO:0004674">
    <property type="term" value="F:protein serine/threonine kinase activity"/>
    <property type="evidence" value="ECO:0007669"/>
    <property type="project" value="UniProtKB-KW"/>
</dbReference>
<keyword evidence="9 18" id="KW-0418">Kinase</keyword>
<evidence type="ECO:0000313" key="24">
    <source>
        <dbReference type="EMBL" id="KAF4637784.1"/>
    </source>
</evidence>
<dbReference type="FunFam" id="3.40.50.720:FF:000084">
    <property type="entry name" value="Short-chain dehydrogenase reductase"/>
    <property type="match status" value="1"/>
</dbReference>
<evidence type="ECO:0000256" key="10">
    <source>
        <dbReference type="ARBA" id="ARBA00022840"/>
    </source>
</evidence>
<evidence type="ECO:0000256" key="18">
    <source>
        <dbReference type="RuleBase" id="RU364109"/>
    </source>
</evidence>
<dbReference type="InterPro" id="IPR024585">
    <property type="entry name" value="mTOR_dom"/>
</dbReference>
<gene>
    <name evidence="24" type="ORF">G7Y89_g301</name>
</gene>
<evidence type="ECO:0000256" key="9">
    <source>
        <dbReference type="ARBA" id="ARBA00022777"/>
    </source>
</evidence>
<dbReference type="Pfam" id="PF13561">
    <property type="entry name" value="adh_short_C2"/>
    <property type="match status" value="1"/>
</dbReference>
<dbReference type="FunFam" id="1.10.1070.11:FF:000020">
    <property type="entry name" value="Serine/threonine-protein kinase TOR"/>
    <property type="match status" value="1"/>
</dbReference>
<organism evidence="24 25">
    <name type="scientific">Cudoniella acicularis</name>
    <dbReference type="NCBI Taxonomy" id="354080"/>
    <lineage>
        <taxon>Eukaryota</taxon>
        <taxon>Fungi</taxon>
        <taxon>Dikarya</taxon>
        <taxon>Ascomycota</taxon>
        <taxon>Pezizomycotina</taxon>
        <taxon>Leotiomycetes</taxon>
        <taxon>Helotiales</taxon>
        <taxon>Tricladiaceae</taxon>
        <taxon>Cudoniella</taxon>
    </lineage>
</organism>
<dbReference type="InterPro" id="IPR003151">
    <property type="entry name" value="PIK-rel_kinase_FAT"/>
</dbReference>
<dbReference type="InterPro" id="IPR009076">
    <property type="entry name" value="FRB_dom"/>
</dbReference>
<dbReference type="PROSITE" id="PS51189">
    <property type="entry name" value="FAT"/>
    <property type="match status" value="1"/>
</dbReference>
<dbReference type="GO" id="GO:0031931">
    <property type="term" value="C:TORC1 complex"/>
    <property type="evidence" value="ECO:0007669"/>
    <property type="project" value="TreeGrafter"/>
</dbReference>
<dbReference type="SUPFAM" id="SSF47212">
    <property type="entry name" value="FKBP12-rapamycin-binding domain of FKBP-rapamycin-associated protein (FRAP)"/>
    <property type="match status" value="1"/>
</dbReference>
<comment type="catalytic activity">
    <reaction evidence="17">
        <text>L-seryl-[protein] + ATP = O-phospho-L-seryl-[protein] + ADP + H(+)</text>
        <dbReference type="Rhea" id="RHEA:17989"/>
        <dbReference type="Rhea" id="RHEA-COMP:9863"/>
        <dbReference type="Rhea" id="RHEA-COMP:11604"/>
        <dbReference type="ChEBI" id="CHEBI:15378"/>
        <dbReference type="ChEBI" id="CHEBI:29999"/>
        <dbReference type="ChEBI" id="CHEBI:30616"/>
        <dbReference type="ChEBI" id="CHEBI:83421"/>
        <dbReference type="ChEBI" id="CHEBI:456216"/>
        <dbReference type="EC" id="2.7.11.1"/>
    </reaction>
</comment>
<dbReference type="Gene3D" id="3.40.50.720">
    <property type="entry name" value="NAD(P)-binding Rossmann-like Domain"/>
    <property type="match status" value="1"/>
</dbReference>
<evidence type="ECO:0000259" key="21">
    <source>
        <dbReference type="PROSITE" id="PS50290"/>
    </source>
</evidence>
<keyword evidence="11" id="KW-0521">NADP</keyword>
<dbReference type="Gene3D" id="3.30.1010.10">
    <property type="entry name" value="Phosphatidylinositol 3-kinase Catalytic Subunit, Chain A, domain 4"/>
    <property type="match status" value="1"/>
</dbReference>
<dbReference type="SUPFAM" id="SSF48371">
    <property type="entry name" value="ARM repeat"/>
    <property type="match status" value="2"/>
</dbReference>
<dbReference type="GO" id="GO:0005524">
    <property type="term" value="F:ATP binding"/>
    <property type="evidence" value="ECO:0007669"/>
    <property type="project" value="UniProtKB-KW"/>
</dbReference>
<dbReference type="FunFam" id="1.25.10.10:FF:000487">
    <property type="entry name" value="Serine/threonine-protein kinase TOR"/>
    <property type="match status" value="1"/>
</dbReference>
<dbReference type="GO" id="GO:0000785">
    <property type="term" value="C:chromatin"/>
    <property type="evidence" value="ECO:0007669"/>
    <property type="project" value="UniProtKB-ARBA"/>
</dbReference>
<evidence type="ECO:0000256" key="14">
    <source>
        <dbReference type="ARBA" id="ARBA00025079"/>
    </source>
</evidence>
<feature type="region of interest" description="Disordered" evidence="20">
    <location>
        <begin position="2324"/>
        <end position="2358"/>
    </location>
</feature>
<dbReference type="InterPro" id="IPR011009">
    <property type="entry name" value="Kinase-like_dom_sf"/>
</dbReference>
<evidence type="ECO:0000256" key="8">
    <source>
        <dbReference type="ARBA" id="ARBA00022741"/>
    </source>
</evidence>
<evidence type="ECO:0000256" key="5">
    <source>
        <dbReference type="ARBA" id="ARBA00022554"/>
    </source>
</evidence>
<dbReference type="Pfam" id="PF23593">
    <property type="entry name" value="HEAT_ATR"/>
    <property type="match status" value="1"/>
</dbReference>
<dbReference type="PROSITE" id="PS51190">
    <property type="entry name" value="FATC"/>
    <property type="match status" value="1"/>
</dbReference>
<dbReference type="GO" id="GO:0016242">
    <property type="term" value="P:negative regulation of macroautophagy"/>
    <property type="evidence" value="ECO:0007669"/>
    <property type="project" value="TreeGrafter"/>
</dbReference>
<dbReference type="Pfam" id="PF25574">
    <property type="entry name" value="TPR_IMB1"/>
    <property type="match status" value="1"/>
</dbReference>
<dbReference type="GO" id="GO:0045944">
    <property type="term" value="P:positive regulation of transcription by RNA polymerase II"/>
    <property type="evidence" value="ECO:0007669"/>
    <property type="project" value="UniProtKB-ARBA"/>
</dbReference>
<dbReference type="InterPro" id="IPR014009">
    <property type="entry name" value="PIK_FAT"/>
</dbReference>
<comment type="catalytic activity">
    <reaction evidence="16 18">
        <text>L-threonyl-[protein] + ATP = O-phospho-L-threonyl-[protein] + ADP + H(+)</text>
        <dbReference type="Rhea" id="RHEA:46608"/>
        <dbReference type="Rhea" id="RHEA-COMP:11060"/>
        <dbReference type="Rhea" id="RHEA-COMP:11605"/>
        <dbReference type="ChEBI" id="CHEBI:15378"/>
        <dbReference type="ChEBI" id="CHEBI:30013"/>
        <dbReference type="ChEBI" id="CHEBI:30616"/>
        <dbReference type="ChEBI" id="CHEBI:61977"/>
        <dbReference type="ChEBI" id="CHEBI:456216"/>
        <dbReference type="EC" id="2.7.11.1"/>
    </reaction>
</comment>
<dbReference type="Pfam" id="PF25757">
    <property type="entry name" value="TPR_DNAAF5"/>
    <property type="match status" value="1"/>
</dbReference>
<comment type="subcellular location">
    <subcellularLocation>
        <location evidence="1">Cell membrane</location>
        <topology evidence="1">Peripheral membrane protein</topology>
        <orientation evidence="1">Cytoplasmic side</orientation>
    </subcellularLocation>
    <subcellularLocation>
        <location evidence="15">Vacuole membrane</location>
        <topology evidence="15">Peripheral membrane protein</topology>
        <orientation evidence="15">Cytoplasmic side</orientation>
    </subcellularLocation>
</comment>
<comment type="function">
    <text evidence="14">Serine/threonine protein kinase which activates checkpoint signaling upon genotoxic stresses such as ionizing radiation (IR), ultraviolet light (UV), or DNA replication stalling, thereby acting as a DNA damage sensor. Recognizes the substrate consensus sequence [ST]-Q. Phosphorylates histone H2A to form H2AS128ph (gamma-H2A) at sites of DNA damage, involved in the regulation of DNA damage response mechanism. Required for the control of telomere length and genome stability.</text>
</comment>
<dbReference type="GO" id="GO:0009688">
    <property type="term" value="P:abscisic acid biosynthetic process"/>
    <property type="evidence" value="ECO:0007669"/>
    <property type="project" value="UniProtKB-ARBA"/>
</dbReference>
<comment type="subunit">
    <text evidence="3">Associates with DNA double-strand breaks.</text>
</comment>
<keyword evidence="25" id="KW-1185">Reference proteome</keyword>
<dbReference type="InterPro" id="IPR058584">
    <property type="entry name" value="IMB1_TNPO1-like_TPR"/>
</dbReference>
<dbReference type="GO" id="GO:0005886">
    <property type="term" value="C:plasma membrane"/>
    <property type="evidence" value="ECO:0007669"/>
    <property type="project" value="UniProtKB-SubCell"/>
</dbReference>
<dbReference type="PROSITE" id="PS00915">
    <property type="entry name" value="PI3_4_KINASE_1"/>
    <property type="match status" value="1"/>
</dbReference>
<dbReference type="GO" id="GO:1905356">
    <property type="term" value="P:regulation of snRNA pseudouridine synthesis"/>
    <property type="evidence" value="ECO:0007669"/>
    <property type="project" value="UniProtKB-ARBA"/>
</dbReference>
<dbReference type="FunFam" id="1.20.120.150:FF:000001">
    <property type="entry name" value="Serine/threonine-protein kinase TOR"/>
    <property type="match status" value="1"/>
</dbReference>
<dbReference type="Pfam" id="PF02259">
    <property type="entry name" value="FAT"/>
    <property type="match status" value="1"/>
</dbReference>
<dbReference type="InterPro" id="IPR050517">
    <property type="entry name" value="DDR_Repair_Kinase"/>
</dbReference>
<dbReference type="GO" id="GO:0044877">
    <property type="term" value="F:protein-containing complex binding"/>
    <property type="evidence" value="ECO:0007669"/>
    <property type="project" value="InterPro"/>
</dbReference>
<evidence type="ECO:0000256" key="2">
    <source>
        <dbReference type="ARBA" id="ARBA00011031"/>
    </source>
</evidence>
<dbReference type="GO" id="GO:0031932">
    <property type="term" value="C:TORC2 complex"/>
    <property type="evidence" value="ECO:0007669"/>
    <property type="project" value="TreeGrafter"/>
</dbReference>
<feature type="domain" description="FATC" evidence="23">
    <location>
        <begin position="2385"/>
        <end position="2417"/>
    </location>
</feature>
<dbReference type="InterPro" id="IPR003152">
    <property type="entry name" value="FATC_dom"/>
</dbReference>
<evidence type="ECO:0000256" key="20">
    <source>
        <dbReference type="SAM" id="MobiDB-lite"/>
    </source>
</evidence>
<dbReference type="SMART" id="SM01346">
    <property type="entry name" value="DUF3385"/>
    <property type="match status" value="1"/>
</dbReference>
<evidence type="ECO:0000313" key="25">
    <source>
        <dbReference type="Proteomes" id="UP000566819"/>
    </source>
</evidence>
<proteinExistence type="inferred from homology"/>
<keyword evidence="4 18" id="KW-0723">Serine/threonine-protein kinase</keyword>
<evidence type="ECO:0000256" key="19">
    <source>
        <dbReference type="SAM" id="Coils"/>
    </source>
</evidence>
<dbReference type="PANTHER" id="PTHR11139:SF9">
    <property type="entry name" value="SERINE_THREONINE-PROTEIN KINASE MTOR"/>
    <property type="match status" value="1"/>
</dbReference>
<dbReference type="InterPro" id="IPR026683">
    <property type="entry name" value="TOR_cat"/>
</dbReference>
<keyword evidence="7" id="KW-0677">Repeat</keyword>
<evidence type="ECO:0000256" key="4">
    <source>
        <dbReference type="ARBA" id="ARBA00022527"/>
    </source>
</evidence>
<dbReference type="FunFam" id="1.25.10.10:FF:000371">
    <property type="entry name" value="Serine/threonine-protein kinase TOR"/>
    <property type="match status" value="1"/>
</dbReference>
<evidence type="ECO:0000256" key="6">
    <source>
        <dbReference type="ARBA" id="ARBA00022679"/>
    </source>
</evidence>
<comment type="similarity">
    <text evidence="2 18">Belongs to the PI3/PI4-kinase family.</text>
</comment>
<dbReference type="InterPro" id="IPR018936">
    <property type="entry name" value="PI3/4_kinase_CS"/>
</dbReference>
<dbReference type="InterPro" id="IPR036738">
    <property type="entry name" value="FRB_sf"/>
</dbReference>
<comment type="caution">
    <text evidence="24">The sequence shown here is derived from an EMBL/GenBank/DDBJ whole genome shotgun (WGS) entry which is preliminary data.</text>
</comment>
<dbReference type="PRINTS" id="PR00080">
    <property type="entry name" value="SDRFAMILY"/>
</dbReference>
<dbReference type="PRINTS" id="PR00081">
    <property type="entry name" value="GDHRDH"/>
</dbReference>
<accession>A0A8H4WBB3</accession>
<evidence type="ECO:0000256" key="3">
    <source>
        <dbReference type="ARBA" id="ARBA00011370"/>
    </source>
</evidence>
<evidence type="ECO:0000256" key="12">
    <source>
        <dbReference type="ARBA" id="ARBA00023254"/>
    </source>
</evidence>